<dbReference type="Proteomes" id="UP000693725">
    <property type="component" value="Segment"/>
</dbReference>
<accession>A0A8F3E9X3</accession>
<reference evidence="1" key="1">
    <citation type="submission" date="2021-04" db="EMBL/GenBank/DDBJ databases">
        <authorList>
            <person name="Edwards E.G."/>
            <person name="Siddiqui F.A."/>
            <person name="Anastasi R.E."/>
            <person name="Conroy D.J."/>
            <person name="Gerton T.J."/>
            <person name="Laizure I.E."/>
            <person name="Reynolds J.D."/>
            <person name="Ulker M."/>
            <person name="Ouellette S.K."/>
            <person name="Duggan K.O."/>
            <person name="Johnson K.C."/>
            <person name="MacLea K.S."/>
            <person name="Garlena R.A."/>
            <person name="Russell D.A."/>
            <person name="Jacobs-Sera D."/>
            <person name="Hatfull G.F."/>
        </authorList>
    </citation>
    <scope>NUCLEOTIDE SEQUENCE</scope>
</reference>
<dbReference type="EMBL" id="MW862992">
    <property type="protein sequence ID" value="QWY82815.1"/>
    <property type="molecule type" value="Genomic_DNA"/>
</dbReference>
<gene>
    <name evidence="1" type="primary">75</name>
    <name evidence="1" type="ORF">SEA_SILENTRX_75</name>
</gene>
<organism evidence="1 2">
    <name type="scientific">Arthrobacter phage SilentRX</name>
    <dbReference type="NCBI Taxonomy" id="2836091"/>
    <lineage>
        <taxon>Viruses</taxon>
        <taxon>Duplodnaviria</taxon>
        <taxon>Heunggongvirae</taxon>
        <taxon>Uroviricota</taxon>
        <taxon>Caudoviricetes</taxon>
        <taxon>Silentrexvirus</taxon>
        <taxon>Silentrexvirus silentrx</taxon>
    </lineage>
</organism>
<protein>
    <submittedName>
        <fullName evidence="1">Uncharacterized protein</fullName>
    </submittedName>
</protein>
<evidence type="ECO:0000313" key="2">
    <source>
        <dbReference type="Proteomes" id="UP000693725"/>
    </source>
</evidence>
<proteinExistence type="predicted"/>
<evidence type="ECO:0000313" key="1">
    <source>
        <dbReference type="EMBL" id="QWY82815.1"/>
    </source>
</evidence>
<sequence>MLNGYRNGIMVMRRIAELLEKHPDVEIPRVKFDSRHVEGETKVTCEVLFHVFGKPDYKLYYAEREESVRLDIERRMQQLIAALGPDAEWTANDPSSESSYDRNYFILTAELDGCEVKLLTDRSAVGEEVTVADAGPDVTEVDGAIRVIRQTATMWRPNITLTTAAPVKFELPSGEIKQLTA</sequence>
<name>A0A8F3E9X3_9CAUD</name>
<keyword evidence="2" id="KW-1185">Reference proteome</keyword>
<dbReference type="GeneID" id="77932333"/>
<dbReference type="KEGG" id="vg:77932333"/>
<dbReference type="RefSeq" id="YP_010656456.1">
    <property type="nucleotide sequence ID" value="NC_070838.1"/>
</dbReference>